<evidence type="ECO:0000256" key="4">
    <source>
        <dbReference type="ARBA" id="ARBA00022777"/>
    </source>
</evidence>
<keyword evidence="6" id="KW-0902">Two-component regulatory system</keyword>
<dbReference type="PANTHER" id="PTHR43065">
    <property type="entry name" value="SENSOR HISTIDINE KINASE"/>
    <property type="match status" value="1"/>
</dbReference>
<keyword evidence="5" id="KW-0067">ATP-binding</keyword>
<dbReference type="InterPro" id="IPR036890">
    <property type="entry name" value="HATPase_C_sf"/>
</dbReference>
<dbReference type="EMBL" id="BART01009106">
    <property type="protein sequence ID" value="GAG62983.1"/>
    <property type="molecule type" value="Genomic_DNA"/>
</dbReference>
<feature type="domain" description="Histidine kinase" evidence="7">
    <location>
        <begin position="1"/>
        <end position="183"/>
    </location>
</feature>
<dbReference type="Gene3D" id="3.30.565.10">
    <property type="entry name" value="Histidine kinase-like ATPase, C-terminal domain"/>
    <property type="match status" value="1"/>
</dbReference>
<dbReference type="PROSITE" id="PS50109">
    <property type="entry name" value="HIS_KIN"/>
    <property type="match status" value="1"/>
</dbReference>
<dbReference type="InterPro" id="IPR004358">
    <property type="entry name" value="Sig_transdc_His_kin-like_C"/>
</dbReference>
<keyword evidence="2" id="KW-0808">Transferase</keyword>
<dbReference type="AlphaFoldDB" id="X0ZRE3"/>
<name>X0ZRE3_9ZZZZ</name>
<sequence>HEINNPLAIINEKAGHIKDIFTLTDTYARDPKLIDLVDSVHATVERCATVIRRLLNFTHHINSSIQEIHLAEVINEVRAVLVRDAEFRCIEVFVEVPDDIPVFESDRGKLEQVFFNLFNNAFESMRDGGRLEIQAKQENADTVAVTFADSSQGIADSEYRRIFEPFFSSKTGESGTGLGLSITYGHRWQMLSLTLSYHGSAIVLP</sequence>
<keyword evidence="3" id="KW-0547">Nucleotide-binding</keyword>
<evidence type="ECO:0000256" key="2">
    <source>
        <dbReference type="ARBA" id="ARBA00022679"/>
    </source>
</evidence>
<organism evidence="8">
    <name type="scientific">marine sediment metagenome</name>
    <dbReference type="NCBI Taxonomy" id="412755"/>
    <lineage>
        <taxon>unclassified sequences</taxon>
        <taxon>metagenomes</taxon>
        <taxon>ecological metagenomes</taxon>
    </lineage>
</organism>
<feature type="non-terminal residue" evidence="8">
    <location>
        <position position="1"/>
    </location>
</feature>
<evidence type="ECO:0000259" key="7">
    <source>
        <dbReference type="PROSITE" id="PS50109"/>
    </source>
</evidence>
<dbReference type="Gene3D" id="1.10.287.130">
    <property type="match status" value="1"/>
</dbReference>
<protein>
    <recommendedName>
        <fullName evidence="7">Histidine kinase domain-containing protein</fullName>
    </recommendedName>
</protein>
<evidence type="ECO:0000256" key="5">
    <source>
        <dbReference type="ARBA" id="ARBA00022840"/>
    </source>
</evidence>
<dbReference type="PANTHER" id="PTHR43065:SF46">
    <property type="entry name" value="C4-DICARBOXYLATE TRANSPORT SENSOR PROTEIN DCTB"/>
    <property type="match status" value="1"/>
</dbReference>
<evidence type="ECO:0000256" key="6">
    <source>
        <dbReference type="ARBA" id="ARBA00023012"/>
    </source>
</evidence>
<gene>
    <name evidence="8" type="ORF">S01H4_20279</name>
</gene>
<dbReference type="SMART" id="SM00387">
    <property type="entry name" value="HATPase_c"/>
    <property type="match status" value="1"/>
</dbReference>
<evidence type="ECO:0000313" key="8">
    <source>
        <dbReference type="EMBL" id="GAG62983.1"/>
    </source>
</evidence>
<dbReference type="Pfam" id="PF02518">
    <property type="entry name" value="HATPase_c"/>
    <property type="match status" value="1"/>
</dbReference>
<proteinExistence type="predicted"/>
<evidence type="ECO:0000256" key="1">
    <source>
        <dbReference type="ARBA" id="ARBA00022553"/>
    </source>
</evidence>
<keyword evidence="4" id="KW-0418">Kinase</keyword>
<dbReference type="CDD" id="cd00082">
    <property type="entry name" value="HisKA"/>
    <property type="match status" value="1"/>
</dbReference>
<dbReference type="InterPro" id="IPR003661">
    <property type="entry name" value="HisK_dim/P_dom"/>
</dbReference>
<comment type="caution">
    <text evidence="8">The sequence shown here is derived from an EMBL/GenBank/DDBJ whole genome shotgun (WGS) entry which is preliminary data.</text>
</comment>
<dbReference type="GO" id="GO:0005524">
    <property type="term" value="F:ATP binding"/>
    <property type="evidence" value="ECO:0007669"/>
    <property type="project" value="UniProtKB-KW"/>
</dbReference>
<evidence type="ECO:0000256" key="3">
    <source>
        <dbReference type="ARBA" id="ARBA00022741"/>
    </source>
</evidence>
<dbReference type="InterPro" id="IPR003594">
    <property type="entry name" value="HATPase_dom"/>
</dbReference>
<reference evidence="8" key="1">
    <citation type="journal article" date="2014" name="Front. Microbiol.">
        <title>High frequency of phylogenetically diverse reductive dehalogenase-homologous genes in deep subseafloor sedimentary metagenomes.</title>
        <authorList>
            <person name="Kawai M."/>
            <person name="Futagami T."/>
            <person name="Toyoda A."/>
            <person name="Takaki Y."/>
            <person name="Nishi S."/>
            <person name="Hori S."/>
            <person name="Arai W."/>
            <person name="Tsubouchi T."/>
            <person name="Morono Y."/>
            <person name="Uchiyama I."/>
            <person name="Ito T."/>
            <person name="Fujiyama A."/>
            <person name="Inagaki F."/>
            <person name="Takami H."/>
        </authorList>
    </citation>
    <scope>NUCLEOTIDE SEQUENCE</scope>
    <source>
        <strain evidence="8">Expedition CK06-06</strain>
    </source>
</reference>
<keyword evidence="1" id="KW-0597">Phosphoprotein</keyword>
<dbReference type="GO" id="GO:0000155">
    <property type="term" value="F:phosphorelay sensor kinase activity"/>
    <property type="evidence" value="ECO:0007669"/>
    <property type="project" value="InterPro"/>
</dbReference>
<accession>X0ZRE3</accession>
<dbReference type="SUPFAM" id="SSF55874">
    <property type="entry name" value="ATPase domain of HSP90 chaperone/DNA topoisomerase II/histidine kinase"/>
    <property type="match status" value="1"/>
</dbReference>
<dbReference type="PRINTS" id="PR00344">
    <property type="entry name" value="BCTRLSENSOR"/>
</dbReference>
<dbReference type="InterPro" id="IPR005467">
    <property type="entry name" value="His_kinase_dom"/>
</dbReference>